<evidence type="ECO:0000256" key="1">
    <source>
        <dbReference type="SAM" id="MobiDB-lite"/>
    </source>
</evidence>
<feature type="region of interest" description="Disordered" evidence="1">
    <location>
        <begin position="244"/>
        <end position="269"/>
    </location>
</feature>
<dbReference type="AlphaFoldDB" id="A0AAU9IF76"/>
<dbReference type="EMBL" id="CAJZBQ010000005">
    <property type="protein sequence ID" value="CAG9312117.1"/>
    <property type="molecule type" value="Genomic_DNA"/>
</dbReference>
<keyword evidence="3" id="KW-1185">Reference proteome</keyword>
<dbReference type="Proteomes" id="UP001162131">
    <property type="component" value="Unassembled WGS sequence"/>
</dbReference>
<organism evidence="2 3">
    <name type="scientific">Blepharisma stoltei</name>
    <dbReference type="NCBI Taxonomy" id="1481888"/>
    <lineage>
        <taxon>Eukaryota</taxon>
        <taxon>Sar</taxon>
        <taxon>Alveolata</taxon>
        <taxon>Ciliophora</taxon>
        <taxon>Postciliodesmatophora</taxon>
        <taxon>Heterotrichea</taxon>
        <taxon>Heterotrichida</taxon>
        <taxon>Blepharismidae</taxon>
        <taxon>Blepharisma</taxon>
    </lineage>
</organism>
<gene>
    <name evidence="2" type="ORF">BSTOLATCC_MIC5367</name>
</gene>
<evidence type="ECO:0000313" key="2">
    <source>
        <dbReference type="EMBL" id="CAG9312117.1"/>
    </source>
</evidence>
<proteinExistence type="predicted"/>
<name>A0AAU9IF76_9CILI</name>
<sequence>MGCTSSNTGYLPQLHTNEQKICKWEKKLDFPAISAQTKINLIASKQEARGHISEKNLSEYSELFKCPPKFRIFKSEKDNIIENIYKKDNRTDPKRFKILVILLSKGTVKQKATLLHDVHQVYGENLRARNVEILLQDIAHVSISLVWSAMGKKMDQIPEDLLHNYESKLLEGKPLFIETSMKLILQGRAFIPKSAFIKQVVKCPNLVSASGVRALIMKEYNDYYFLFSKNKAVKTIASTLPTEEATSSMSNIGPSQESSPRTGLNSIDATPRKTMIPTANINRNSLAIAKRSFSLMTSNNWKNEETTAKPKLISENILLKEIKNEALLSLMIPEEVDSSNTSMIDIQLTPDDTNETNNSIFELDETTIPNSNDMITPETLKNNNTQQEIAITISEPSESINISNEQSQNIRICESPEGIKILNENKEQFESVKIELPSQWNVESSDRTKNSYTATVVVSKEMVEQVKVLVTKKIKRRRPGKSIV</sequence>
<evidence type="ECO:0000313" key="3">
    <source>
        <dbReference type="Proteomes" id="UP001162131"/>
    </source>
</evidence>
<comment type="caution">
    <text evidence="2">The sequence shown here is derived from an EMBL/GenBank/DDBJ whole genome shotgun (WGS) entry which is preliminary data.</text>
</comment>
<feature type="compositionally biased region" description="Polar residues" evidence="1">
    <location>
        <begin position="244"/>
        <end position="268"/>
    </location>
</feature>
<protein>
    <submittedName>
        <fullName evidence="2">Uncharacterized protein</fullName>
    </submittedName>
</protein>
<accession>A0AAU9IF76</accession>
<reference evidence="2" key="1">
    <citation type="submission" date="2021-09" db="EMBL/GenBank/DDBJ databases">
        <authorList>
            <consortium name="AG Swart"/>
            <person name="Singh M."/>
            <person name="Singh A."/>
            <person name="Seah K."/>
            <person name="Emmerich C."/>
        </authorList>
    </citation>
    <scope>NUCLEOTIDE SEQUENCE</scope>
    <source>
        <strain evidence="2">ATCC30299</strain>
    </source>
</reference>